<gene>
    <name evidence="3" type="ORF">AFM11_24070</name>
</gene>
<keyword evidence="1" id="KW-0472">Membrane</keyword>
<dbReference type="InterPro" id="IPR007969">
    <property type="entry name" value="DUF732"/>
</dbReference>
<evidence type="ECO:0000259" key="2">
    <source>
        <dbReference type="Pfam" id="PF05305"/>
    </source>
</evidence>
<keyword evidence="1" id="KW-0812">Transmembrane</keyword>
<keyword evidence="1" id="KW-1133">Transmembrane helix</keyword>
<keyword evidence="4" id="KW-1185">Reference proteome</keyword>
<sequence length="301" mass="31940">MWKFRRRGSTPVPCPYCGSPVDADETCGRCGPSKTSPGLSGWRPDPTARHEGRYYVAGRPTNRVRNGKAESTDPVGGQLLPDYVELPARSGLRYTWLGTGVATAVLVFVAAVVWVLLRADHGSPLPPEARYLSSLKDAGLTDQFNSDANAVAHGRQVCRQLEDGGPQQGLHADKIAVDAFCPDFAHGFHILETASVPGTFVLIDTAGTDAIASDGSSCEGANGYADVGPTTPVIVKSGKGEILTTTSLGEGKGGNANCTFSFTFPITEGQDRYVVCIGRRGEFIYTFEQLRSRGVQVSLGG</sequence>
<comment type="caution">
    <text evidence="3">The sequence shown here is derived from an EMBL/GenBank/DDBJ whole genome shotgun (WGS) entry which is preliminary data.</text>
</comment>
<reference evidence="3 4" key="1">
    <citation type="submission" date="2015-07" db="EMBL/GenBank/DDBJ databases">
        <title>A draft genome sequence of Mycobacterium wolinskyi.</title>
        <authorList>
            <person name="de Man T.J."/>
            <person name="Perry K.A."/>
            <person name="Coulliette A.D."/>
            <person name="Jensen B."/>
            <person name="Toney N.C."/>
            <person name="Limbago B.M."/>
            <person name="Noble-Wang J."/>
        </authorList>
    </citation>
    <scope>NUCLEOTIDE SEQUENCE [LARGE SCALE GENOMIC DNA]</scope>
    <source>
        <strain evidence="3 4">CDC_01</strain>
    </source>
</reference>
<dbReference type="Proteomes" id="UP000070612">
    <property type="component" value="Unassembled WGS sequence"/>
</dbReference>
<evidence type="ECO:0000256" key="1">
    <source>
        <dbReference type="SAM" id="Phobius"/>
    </source>
</evidence>
<dbReference type="Pfam" id="PF05305">
    <property type="entry name" value="DUF732"/>
    <property type="match status" value="1"/>
</dbReference>
<evidence type="ECO:0000313" key="4">
    <source>
        <dbReference type="Proteomes" id="UP000070612"/>
    </source>
</evidence>
<feature type="domain" description="DUF732" evidence="2">
    <location>
        <begin position="128"/>
        <end position="167"/>
    </location>
</feature>
<dbReference type="EMBL" id="LGTW01000018">
    <property type="protein sequence ID" value="KWX21715.1"/>
    <property type="molecule type" value="Genomic_DNA"/>
</dbReference>
<dbReference type="PATRIC" id="fig|59750.3.peg.2173"/>
<protein>
    <recommendedName>
        <fullName evidence="2">DUF732 domain-containing protein</fullName>
    </recommendedName>
</protein>
<proteinExistence type="predicted"/>
<dbReference type="STRING" id="59750.AWC31_24050"/>
<organism evidence="3 4">
    <name type="scientific">Mycolicibacterium wolinskyi</name>
    <dbReference type="NCBI Taxonomy" id="59750"/>
    <lineage>
        <taxon>Bacteria</taxon>
        <taxon>Bacillati</taxon>
        <taxon>Actinomycetota</taxon>
        <taxon>Actinomycetes</taxon>
        <taxon>Mycobacteriales</taxon>
        <taxon>Mycobacteriaceae</taxon>
        <taxon>Mycolicibacterium</taxon>
    </lineage>
</organism>
<feature type="transmembrane region" description="Helical" evidence="1">
    <location>
        <begin position="94"/>
        <end position="117"/>
    </location>
</feature>
<name>A0A132PHA0_9MYCO</name>
<evidence type="ECO:0000313" key="3">
    <source>
        <dbReference type="EMBL" id="KWX21715.1"/>
    </source>
</evidence>
<dbReference type="RefSeq" id="WP_067853881.1">
    <property type="nucleotide sequence ID" value="NZ_LGTW01000018.1"/>
</dbReference>
<dbReference type="AlphaFoldDB" id="A0A132PHA0"/>
<accession>A0A132PHA0</accession>